<reference evidence="2" key="1">
    <citation type="journal article" date="2021" name="Front. Microbiol.">
        <title>Comprehensive Comparative Genomics and Phenotyping of Methylobacterium Species.</title>
        <authorList>
            <person name="Alessa O."/>
            <person name="Ogura Y."/>
            <person name="Fujitani Y."/>
            <person name="Takami H."/>
            <person name="Hayashi T."/>
            <person name="Sahin N."/>
            <person name="Tani A."/>
        </authorList>
    </citation>
    <scope>NUCLEOTIDE SEQUENCE</scope>
    <source>
        <strain evidence="2">DSM 17168</strain>
    </source>
</reference>
<feature type="compositionally biased region" description="Basic and acidic residues" evidence="1">
    <location>
        <begin position="165"/>
        <end position="175"/>
    </location>
</feature>
<reference evidence="2" key="2">
    <citation type="submission" date="2021-08" db="EMBL/GenBank/DDBJ databases">
        <authorList>
            <person name="Tani A."/>
            <person name="Ola A."/>
            <person name="Ogura Y."/>
            <person name="Katsura K."/>
            <person name="Hayashi T."/>
        </authorList>
    </citation>
    <scope>NUCLEOTIDE SEQUENCE</scope>
    <source>
        <strain evidence="2">DSM 17168</strain>
    </source>
</reference>
<protein>
    <recommendedName>
        <fullName evidence="4">SclB protein</fullName>
    </recommendedName>
</protein>
<evidence type="ECO:0000313" key="3">
    <source>
        <dbReference type="Proteomes" id="UP001055153"/>
    </source>
</evidence>
<proteinExistence type="predicted"/>
<dbReference type="EMBL" id="BPQQ01000072">
    <property type="protein sequence ID" value="GJE03328.1"/>
    <property type="molecule type" value="Genomic_DNA"/>
</dbReference>
<keyword evidence="3" id="KW-1185">Reference proteome</keyword>
<feature type="compositionally biased region" description="Gly residues" evidence="1">
    <location>
        <begin position="87"/>
        <end position="102"/>
    </location>
</feature>
<dbReference type="Proteomes" id="UP001055153">
    <property type="component" value="Unassembled WGS sequence"/>
</dbReference>
<sequence length="190" mass="19211">MPTDPDRTGPAEPGGGVSPETRAAGAARSSPLTPEEQRELDRRLARPTGERPDAGRAPDPDDAGGPFAEADDVRAAFGTAGAPQEGGQAGGQAGYGGMGGDGTAHAGTATPPAGREAAPVRMDDGAPSERGNPDELAGRDETRRNPAQRDDQGPGGHTVFSNAARDGREAGRSRDPLSPSADRAGAKDTR</sequence>
<feature type="compositionally biased region" description="Low complexity" evidence="1">
    <location>
        <begin position="103"/>
        <end position="114"/>
    </location>
</feature>
<comment type="caution">
    <text evidence="2">The sequence shown here is derived from an EMBL/GenBank/DDBJ whole genome shotgun (WGS) entry which is preliminary data.</text>
</comment>
<evidence type="ECO:0000313" key="2">
    <source>
        <dbReference type="EMBL" id="GJE03328.1"/>
    </source>
</evidence>
<dbReference type="RefSeq" id="WP_238240724.1">
    <property type="nucleotide sequence ID" value="NZ_BPQQ01000072.1"/>
</dbReference>
<name>A0ABQ4SLM6_9HYPH</name>
<feature type="compositionally biased region" description="Basic and acidic residues" evidence="1">
    <location>
        <begin position="35"/>
        <end position="59"/>
    </location>
</feature>
<gene>
    <name evidence="2" type="ORF">GMJLKIPL_5282</name>
</gene>
<evidence type="ECO:0008006" key="4">
    <source>
        <dbReference type="Google" id="ProtNLM"/>
    </source>
</evidence>
<evidence type="ECO:0000256" key="1">
    <source>
        <dbReference type="SAM" id="MobiDB-lite"/>
    </source>
</evidence>
<organism evidence="2 3">
    <name type="scientific">Methylobacterium isbiliense</name>
    <dbReference type="NCBI Taxonomy" id="315478"/>
    <lineage>
        <taxon>Bacteria</taxon>
        <taxon>Pseudomonadati</taxon>
        <taxon>Pseudomonadota</taxon>
        <taxon>Alphaproteobacteria</taxon>
        <taxon>Hyphomicrobiales</taxon>
        <taxon>Methylobacteriaceae</taxon>
        <taxon>Methylobacterium</taxon>
    </lineage>
</organism>
<feature type="region of interest" description="Disordered" evidence="1">
    <location>
        <begin position="1"/>
        <end position="190"/>
    </location>
</feature>
<accession>A0ABQ4SLM6</accession>
<feature type="compositionally biased region" description="Basic and acidic residues" evidence="1">
    <location>
        <begin position="131"/>
        <end position="152"/>
    </location>
</feature>